<organism evidence="1 2">
    <name type="scientific">Phytoactinopolyspora mesophila</name>
    <dbReference type="NCBI Taxonomy" id="2650750"/>
    <lineage>
        <taxon>Bacteria</taxon>
        <taxon>Bacillati</taxon>
        <taxon>Actinomycetota</taxon>
        <taxon>Actinomycetes</taxon>
        <taxon>Jiangellales</taxon>
        <taxon>Jiangellaceae</taxon>
        <taxon>Phytoactinopolyspora</taxon>
    </lineage>
</organism>
<dbReference type="EMBL" id="WLZY01000002">
    <property type="protein sequence ID" value="NDL56714.1"/>
    <property type="molecule type" value="Genomic_DNA"/>
</dbReference>
<accession>A0A7K3M0B4</accession>
<comment type="caution">
    <text evidence="1">The sequence shown here is derived from an EMBL/GenBank/DDBJ whole genome shotgun (WGS) entry which is preliminary data.</text>
</comment>
<protein>
    <recommendedName>
        <fullName evidence="3">GNAT family N-acetyltransferase</fullName>
    </recommendedName>
</protein>
<keyword evidence="2" id="KW-1185">Reference proteome</keyword>
<dbReference type="RefSeq" id="WP_162449432.1">
    <property type="nucleotide sequence ID" value="NZ_WLZY01000002.1"/>
</dbReference>
<evidence type="ECO:0008006" key="3">
    <source>
        <dbReference type="Google" id="ProtNLM"/>
    </source>
</evidence>
<name>A0A7K3M0B4_9ACTN</name>
<dbReference type="AlphaFoldDB" id="A0A7K3M0B4"/>
<evidence type="ECO:0000313" key="1">
    <source>
        <dbReference type="EMBL" id="NDL56714.1"/>
    </source>
</evidence>
<reference evidence="1 2" key="1">
    <citation type="submission" date="2019-11" db="EMBL/GenBank/DDBJ databases">
        <authorList>
            <person name="Li X.-J."/>
            <person name="Feng X.-M."/>
        </authorList>
    </citation>
    <scope>NUCLEOTIDE SEQUENCE [LARGE SCALE GENOMIC DNA]</scope>
    <source>
        <strain evidence="1 2">XMNu-373</strain>
    </source>
</reference>
<proteinExistence type="predicted"/>
<dbReference type="Proteomes" id="UP000460435">
    <property type="component" value="Unassembled WGS sequence"/>
</dbReference>
<evidence type="ECO:0000313" key="2">
    <source>
        <dbReference type="Proteomes" id="UP000460435"/>
    </source>
</evidence>
<sequence length="237" mass="26483">MRPTPLPGGQLFEFRDDVTGLWMRFYRPMTRFDLWKRYVAGVTQTYRKFGAENALSLPRVTPESMWPIFAVLTERDDHVVGGWYVNGPLTAVNQAFAPSEFAADPLSATLIAEWVSQILPEGAIELKAGWVDNAHPAKRALADTIGRSVIHSLHMLEARYAFATAAEHAIRRWQLAGGSPLPGIAPTPYPDERYSTHFYHWDAQTAFDMASPAQQDLFLLDLKSTPRTLVTSGGPVR</sequence>
<gene>
    <name evidence="1" type="ORF">F7O44_06480</name>
</gene>